<dbReference type="InterPro" id="IPR005123">
    <property type="entry name" value="Oxoglu/Fe-dep_dioxygenase_dom"/>
</dbReference>
<evidence type="ECO:0000256" key="2">
    <source>
        <dbReference type="ARBA" id="ARBA00022723"/>
    </source>
</evidence>
<dbReference type="Gene3D" id="2.60.120.330">
    <property type="entry name" value="B-lactam Antibiotic, Isopenicillin N Synthase, Chain"/>
    <property type="match status" value="1"/>
</dbReference>
<gene>
    <name evidence="7" type="ORF">THASP1DRAFT_32651</name>
</gene>
<evidence type="ECO:0000313" key="8">
    <source>
        <dbReference type="Proteomes" id="UP000271241"/>
    </source>
</evidence>
<dbReference type="GO" id="GO:0046872">
    <property type="term" value="F:metal ion binding"/>
    <property type="evidence" value="ECO:0007669"/>
    <property type="project" value="UniProtKB-KW"/>
</dbReference>
<dbReference type="InterPro" id="IPR027443">
    <property type="entry name" value="IPNS-like_sf"/>
</dbReference>
<evidence type="ECO:0000256" key="5">
    <source>
        <dbReference type="SAM" id="MobiDB-lite"/>
    </source>
</evidence>
<evidence type="ECO:0000256" key="4">
    <source>
        <dbReference type="RuleBase" id="RU003682"/>
    </source>
</evidence>
<dbReference type="OrthoDB" id="288590at2759"/>
<dbReference type="Pfam" id="PF03171">
    <property type="entry name" value="2OG-FeII_Oxy"/>
    <property type="match status" value="1"/>
</dbReference>
<dbReference type="GO" id="GO:0016491">
    <property type="term" value="F:oxidoreductase activity"/>
    <property type="evidence" value="ECO:0007669"/>
    <property type="project" value="UniProtKB-KW"/>
</dbReference>
<feature type="region of interest" description="Disordered" evidence="5">
    <location>
        <begin position="114"/>
        <end position="138"/>
    </location>
</feature>
<dbReference type="Proteomes" id="UP000271241">
    <property type="component" value="Unassembled WGS sequence"/>
</dbReference>
<sequence length="324" mass="35679">MSTISLPIIDFGAYLDPSSTSKQRSEVDHAIDDAFRRFGVLYLQNHGVPLDLYDKIRALGHQFFGLPLEEKRKHLVGSQVRGYCFPDETIIETHGTYCEGIAFYPPVNHYSNGLAPDADPDSPDARLPTSPDALGGQDSWPGDEFRALVEEYLEHIAQLNKRMLASIAASLGLSALSHAQLQDTVTHITFNGYPPLSSAQIENGGQSMPEHKDPGCLTYLNQDIVSASLQIQDRDGQWCGVPPIPGTFIVNVGTVLSQWTGGQYVDILHRVIHCHEKSRVSVATLVDPPFDHIPKPLSEFATGKNDLAKDEIPPFGSLYVERYG</sequence>
<keyword evidence="8" id="KW-1185">Reference proteome</keyword>
<name>A0A4P9XII3_9FUNG</name>
<accession>A0A4P9XII3</accession>
<dbReference type="EMBL" id="KZ993109">
    <property type="protein sequence ID" value="RKP05508.1"/>
    <property type="molecule type" value="Genomic_DNA"/>
</dbReference>
<dbReference type="SUPFAM" id="SSF51197">
    <property type="entry name" value="Clavaminate synthase-like"/>
    <property type="match status" value="1"/>
</dbReference>
<evidence type="ECO:0000256" key="3">
    <source>
        <dbReference type="ARBA" id="ARBA00023004"/>
    </source>
</evidence>
<dbReference type="PROSITE" id="PS51471">
    <property type="entry name" value="FE2OG_OXY"/>
    <property type="match status" value="1"/>
</dbReference>
<keyword evidence="4" id="KW-0560">Oxidoreductase</keyword>
<keyword evidence="2 4" id="KW-0479">Metal-binding</keyword>
<dbReference type="InterPro" id="IPR044861">
    <property type="entry name" value="IPNS-like_FE2OG_OXY"/>
</dbReference>
<dbReference type="InterPro" id="IPR050295">
    <property type="entry name" value="Plant_2OG-oxidoreductases"/>
</dbReference>
<evidence type="ECO:0000259" key="6">
    <source>
        <dbReference type="PROSITE" id="PS51471"/>
    </source>
</evidence>
<proteinExistence type="inferred from homology"/>
<evidence type="ECO:0000256" key="1">
    <source>
        <dbReference type="ARBA" id="ARBA00008056"/>
    </source>
</evidence>
<evidence type="ECO:0000313" key="7">
    <source>
        <dbReference type="EMBL" id="RKP05508.1"/>
    </source>
</evidence>
<protein>
    <recommendedName>
        <fullName evidence="6">Fe2OG dioxygenase domain-containing protein</fullName>
    </recommendedName>
</protein>
<dbReference type="PANTHER" id="PTHR47991">
    <property type="entry name" value="OXOGLUTARATE/IRON-DEPENDENT DIOXYGENASE"/>
    <property type="match status" value="1"/>
</dbReference>
<dbReference type="AlphaFoldDB" id="A0A4P9XII3"/>
<dbReference type="STRING" id="78915.A0A4P9XII3"/>
<keyword evidence="3 4" id="KW-0408">Iron</keyword>
<dbReference type="Pfam" id="PF14226">
    <property type="entry name" value="DIOX_N"/>
    <property type="match status" value="1"/>
</dbReference>
<reference evidence="8" key="1">
    <citation type="journal article" date="2018" name="Nat. Microbiol.">
        <title>Leveraging single-cell genomics to expand the fungal tree of life.</title>
        <authorList>
            <person name="Ahrendt S.R."/>
            <person name="Quandt C.A."/>
            <person name="Ciobanu D."/>
            <person name="Clum A."/>
            <person name="Salamov A."/>
            <person name="Andreopoulos B."/>
            <person name="Cheng J.F."/>
            <person name="Woyke T."/>
            <person name="Pelin A."/>
            <person name="Henrissat B."/>
            <person name="Reynolds N.K."/>
            <person name="Benny G.L."/>
            <person name="Smith M.E."/>
            <person name="James T.Y."/>
            <person name="Grigoriev I.V."/>
        </authorList>
    </citation>
    <scope>NUCLEOTIDE SEQUENCE [LARGE SCALE GENOMIC DNA]</scope>
    <source>
        <strain evidence="8">RSA 1356</strain>
    </source>
</reference>
<feature type="domain" description="Fe2OG dioxygenase" evidence="6">
    <location>
        <begin position="184"/>
        <end position="288"/>
    </location>
</feature>
<dbReference type="InterPro" id="IPR026992">
    <property type="entry name" value="DIOX_N"/>
</dbReference>
<comment type="similarity">
    <text evidence="1 4">Belongs to the iron/ascorbate-dependent oxidoreductase family.</text>
</comment>
<organism evidence="7 8">
    <name type="scientific">Thamnocephalis sphaerospora</name>
    <dbReference type="NCBI Taxonomy" id="78915"/>
    <lineage>
        <taxon>Eukaryota</taxon>
        <taxon>Fungi</taxon>
        <taxon>Fungi incertae sedis</taxon>
        <taxon>Zoopagomycota</taxon>
        <taxon>Zoopagomycotina</taxon>
        <taxon>Zoopagomycetes</taxon>
        <taxon>Zoopagales</taxon>
        <taxon>Sigmoideomycetaceae</taxon>
        <taxon>Thamnocephalis</taxon>
    </lineage>
</organism>